<dbReference type="PROSITE" id="PS00101">
    <property type="entry name" value="HEXAPEP_TRANSFERASES"/>
    <property type="match status" value="1"/>
</dbReference>
<reference evidence="5 6" key="1">
    <citation type="journal article" date="2023" name="Ecotoxicol. Environ. Saf.">
        <title>Mercury remediation potential of mercury-resistant strain Rheinheimera metallidurans sp. nov. isolated from a municipal waste dumping site.</title>
        <authorList>
            <person name="Yadav V."/>
            <person name="Manjhi A."/>
            <person name="Vadakedath N."/>
        </authorList>
    </citation>
    <scope>NUCLEOTIDE SEQUENCE [LARGE SCALE GENOMIC DNA]</scope>
    <source>
        <strain evidence="5 6">E-49</strain>
    </source>
</reference>
<comment type="caution">
    <text evidence="5">The sequence shown here is derived from an EMBL/GenBank/DDBJ whole genome shotgun (WGS) entry which is preliminary data.</text>
</comment>
<dbReference type="PANTHER" id="PTHR43300">
    <property type="entry name" value="ACETYLTRANSFERASE"/>
    <property type="match status" value="1"/>
</dbReference>
<dbReference type="EMBL" id="JALAAR010000001">
    <property type="protein sequence ID" value="MEH8015919.1"/>
    <property type="molecule type" value="Genomic_DNA"/>
</dbReference>
<evidence type="ECO:0000313" key="5">
    <source>
        <dbReference type="EMBL" id="MEH8015919.1"/>
    </source>
</evidence>
<evidence type="ECO:0000256" key="2">
    <source>
        <dbReference type="ARBA" id="ARBA00022679"/>
    </source>
</evidence>
<evidence type="ECO:0000256" key="1">
    <source>
        <dbReference type="ARBA" id="ARBA00007274"/>
    </source>
</evidence>
<protein>
    <submittedName>
        <fullName evidence="5">Acetyltransferase</fullName>
    </submittedName>
</protein>
<dbReference type="Gene3D" id="3.40.50.20">
    <property type="match status" value="1"/>
</dbReference>
<dbReference type="NCBIfam" id="TIGR03570">
    <property type="entry name" value="NeuD_NnaD"/>
    <property type="match status" value="1"/>
</dbReference>
<dbReference type="Proteomes" id="UP001375382">
    <property type="component" value="Unassembled WGS sequence"/>
</dbReference>
<dbReference type="InterPro" id="IPR020019">
    <property type="entry name" value="AcTrfase_PglD-like"/>
</dbReference>
<dbReference type="Gene3D" id="2.160.10.10">
    <property type="entry name" value="Hexapeptide repeat proteins"/>
    <property type="match status" value="1"/>
</dbReference>
<evidence type="ECO:0000313" key="6">
    <source>
        <dbReference type="Proteomes" id="UP001375382"/>
    </source>
</evidence>
<dbReference type="Pfam" id="PF17836">
    <property type="entry name" value="PglD_N"/>
    <property type="match status" value="1"/>
</dbReference>
<organism evidence="5 6">
    <name type="scientific">Rheinheimera muenzenbergensis</name>
    <dbReference type="NCBI Taxonomy" id="1193628"/>
    <lineage>
        <taxon>Bacteria</taxon>
        <taxon>Pseudomonadati</taxon>
        <taxon>Pseudomonadota</taxon>
        <taxon>Gammaproteobacteria</taxon>
        <taxon>Chromatiales</taxon>
        <taxon>Chromatiaceae</taxon>
        <taxon>Rheinheimera</taxon>
    </lineage>
</organism>
<dbReference type="InterPro" id="IPR018357">
    <property type="entry name" value="Hexapep_transf_CS"/>
</dbReference>
<keyword evidence="6" id="KW-1185">Reference proteome</keyword>
<gene>
    <name evidence="5" type="ORF">MN202_01620</name>
</gene>
<evidence type="ECO:0000256" key="3">
    <source>
        <dbReference type="ARBA" id="ARBA00022737"/>
    </source>
</evidence>
<keyword evidence="3" id="KW-0677">Repeat</keyword>
<dbReference type="PANTHER" id="PTHR43300:SF7">
    <property type="entry name" value="UDP-N-ACETYLBACILLOSAMINE N-ACETYLTRANSFERASE"/>
    <property type="match status" value="1"/>
</dbReference>
<dbReference type="RefSeq" id="WP_335734335.1">
    <property type="nucleotide sequence ID" value="NZ_JALAAR010000001.1"/>
</dbReference>
<dbReference type="SUPFAM" id="SSF51161">
    <property type="entry name" value="Trimeric LpxA-like enzymes"/>
    <property type="match status" value="1"/>
</dbReference>
<dbReference type="InterPro" id="IPR050179">
    <property type="entry name" value="Trans_hexapeptide_repeat"/>
</dbReference>
<keyword evidence="2" id="KW-0808">Transferase</keyword>
<comment type="similarity">
    <text evidence="1">Belongs to the transferase hexapeptide repeat family.</text>
</comment>
<dbReference type="InterPro" id="IPR041561">
    <property type="entry name" value="PglD_N"/>
</dbReference>
<evidence type="ECO:0000259" key="4">
    <source>
        <dbReference type="Pfam" id="PF17836"/>
    </source>
</evidence>
<sequence>MQTKHLILLGAGGHAKVLLSILVKQQTVLSGVCALQPPQSAIFASIPFLGDDSAVLQYPPEQTLLINGVGALPGNSARNEIFNRFSALGYRFASVISSDALIDPHCTLGQGVQIMPGVIINADANIADNVIINTGALVEHDCVLERHTIVSPGAILCGGVCCGENSYIGAGATVIQGLKLGNNTTVAAGSTVVRNLLDNQKIYGAKSVIKIE</sequence>
<proteinExistence type="inferred from homology"/>
<accession>A0ABU8C238</accession>
<name>A0ABU8C238_9GAMM</name>
<feature type="domain" description="PglD N-terminal" evidence="4">
    <location>
        <begin position="6"/>
        <end position="85"/>
    </location>
</feature>
<dbReference type="CDD" id="cd03360">
    <property type="entry name" value="LbH_AT_putative"/>
    <property type="match status" value="1"/>
</dbReference>
<dbReference type="InterPro" id="IPR011004">
    <property type="entry name" value="Trimer_LpxA-like_sf"/>
</dbReference>